<feature type="compositionally biased region" description="Basic and acidic residues" evidence="1">
    <location>
        <begin position="111"/>
        <end position="120"/>
    </location>
</feature>
<feature type="region of interest" description="Disordered" evidence="1">
    <location>
        <begin position="111"/>
        <end position="146"/>
    </location>
</feature>
<dbReference type="InterPro" id="IPR032722">
    <property type="entry name" value="Deaminase_XOO_2897"/>
</dbReference>
<keyword evidence="3" id="KW-1185">Reference proteome</keyword>
<name>A0ABW2FQD7_9ACTN</name>
<dbReference type="EMBL" id="JBHTAJ010000004">
    <property type="protein sequence ID" value="MFC7178498.1"/>
    <property type="molecule type" value="Genomic_DNA"/>
</dbReference>
<organism evidence="2 3">
    <name type="scientific">Kitasatospora paranensis</name>
    <dbReference type="NCBI Taxonomy" id="258053"/>
    <lineage>
        <taxon>Bacteria</taxon>
        <taxon>Bacillati</taxon>
        <taxon>Actinomycetota</taxon>
        <taxon>Actinomycetes</taxon>
        <taxon>Kitasatosporales</taxon>
        <taxon>Streptomycetaceae</taxon>
        <taxon>Kitasatospora</taxon>
    </lineage>
</organism>
<evidence type="ECO:0000313" key="2">
    <source>
        <dbReference type="EMBL" id="MFC7178498.1"/>
    </source>
</evidence>
<dbReference type="Pfam" id="PF14440">
    <property type="entry name" value="XOO_2897-deam"/>
    <property type="match status" value="1"/>
</dbReference>
<protein>
    <submittedName>
        <fullName evidence="2">Nucleic acid/nucleotide deaminase domain-containing protein</fullName>
    </submittedName>
</protein>
<sequence length="301" mass="33097">MTNPVTQALEHALEKAGTAAGKDGVKAVENLLGDTEKGLTQSAKNHMVHEAEKEAELKGILGGAHTPDELRSKIDSATPVYHIRPDGVVQRLTGGGPKKLEQADIDRLPLKLDANHRIEPPKVNPGERPYPLPEKPKTGSRPKVPSQQVPFDHDELAEATQLARHEDKSYGGYRKNATTGEYDFQANNYAAARYGHEGDEDGFILVARSQNRGPHSEPALGVPFLEGGSAHGLTALYTEREPCSSGVNCSAWMHEHLPDHVQVRHTVEYGDTKESRDLGNRQMEHHLNALRVPKPHNKYKP</sequence>
<dbReference type="Proteomes" id="UP001596435">
    <property type="component" value="Unassembled WGS sequence"/>
</dbReference>
<proteinExistence type="predicted"/>
<comment type="caution">
    <text evidence="2">The sequence shown here is derived from an EMBL/GenBank/DDBJ whole genome shotgun (WGS) entry which is preliminary data.</text>
</comment>
<accession>A0ABW2FQD7</accession>
<reference evidence="3" key="1">
    <citation type="journal article" date="2019" name="Int. J. Syst. Evol. Microbiol.">
        <title>The Global Catalogue of Microorganisms (GCM) 10K type strain sequencing project: providing services to taxonomists for standard genome sequencing and annotation.</title>
        <authorList>
            <consortium name="The Broad Institute Genomics Platform"/>
            <consortium name="The Broad Institute Genome Sequencing Center for Infectious Disease"/>
            <person name="Wu L."/>
            <person name="Ma J."/>
        </authorList>
    </citation>
    <scope>NUCLEOTIDE SEQUENCE [LARGE SCALE GENOMIC DNA]</scope>
    <source>
        <strain evidence="3">CGMCC 1.12859</strain>
    </source>
</reference>
<dbReference type="RefSeq" id="WP_345707907.1">
    <property type="nucleotide sequence ID" value="NZ_BAABKV010000001.1"/>
</dbReference>
<evidence type="ECO:0000313" key="3">
    <source>
        <dbReference type="Proteomes" id="UP001596435"/>
    </source>
</evidence>
<evidence type="ECO:0000256" key="1">
    <source>
        <dbReference type="SAM" id="MobiDB-lite"/>
    </source>
</evidence>
<gene>
    <name evidence="2" type="ORF">ACFQMG_02845</name>
</gene>